<dbReference type="PROSITE" id="PS51787">
    <property type="entry name" value="LON_N"/>
    <property type="match status" value="1"/>
</dbReference>
<dbReference type="InterPro" id="IPR017907">
    <property type="entry name" value="Znf_RING_CS"/>
</dbReference>
<feature type="region of interest" description="Disordered" evidence="5">
    <location>
        <begin position="95"/>
        <end position="127"/>
    </location>
</feature>
<proteinExistence type="predicted"/>
<dbReference type="Gene3D" id="1.20.58.1480">
    <property type="match status" value="1"/>
</dbReference>
<gene>
    <name evidence="8" type="ORF">EJ05DRAFT_497932</name>
</gene>
<dbReference type="RefSeq" id="XP_033603832.1">
    <property type="nucleotide sequence ID" value="XM_033746612.1"/>
</dbReference>
<evidence type="ECO:0000256" key="4">
    <source>
        <dbReference type="PROSITE-ProRule" id="PRU00175"/>
    </source>
</evidence>
<dbReference type="PROSITE" id="PS50089">
    <property type="entry name" value="ZF_RING_2"/>
    <property type="match status" value="2"/>
</dbReference>
<dbReference type="SMART" id="SM00184">
    <property type="entry name" value="RING"/>
    <property type="match status" value="2"/>
</dbReference>
<dbReference type="PANTHER" id="PTHR23327">
    <property type="entry name" value="RING FINGER PROTEIN 127"/>
    <property type="match status" value="1"/>
</dbReference>
<keyword evidence="1" id="KW-0479">Metal-binding</keyword>
<dbReference type="PROSITE" id="PS00518">
    <property type="entry name" value="ZF_RING_1"/>
    <property type="match status" value="2"/>
</dbReference>
<evidence type="ECO:0000256" key="3">
    <source>
        <dbReference type="ARBA" id="ARBA00022833"/>
    </source>
</evidence>
<dbReference type="Gene3D" id="2.30.130.40">
    <property type="entry name" value="LON domain-like"/>
    <property type="match status" value="1"/>
</dbReference>
<dbReference type="AlphaFoldDB" id="A0A6A6WJA5"/>
<dbReference type="Proteomes" id="UP000799437">
    <property type="component" value="Unassembled WGS sequence"/>
</dbReference>
<dbReference type="InterPro" id="IPR015947">
    <property type="entry name" value="PUA-like_sf"/>
</dbReference>
<feature type="domain" description="RING-type" evidence="6">
    <location>
        <begin position="316"/>
        <end position="354"/>
    </location>
</feature>
<keyword evidence="9" id="KW-1185">Reference proteome</keyword>
<evidence type="ECO:0000259" key="7">
    <source>
        <dbReference type="PROSITE" id="PS51787"/>
    </source>
</evidence>
<dbReference type="InterPro" id="IPR013083">
    <property type="entry name" value="Znf_RING/FYVE/PHD"/>
</dbReference>
<dbReference type="InterPro" id="IPR046336">
    <property type="entry name" value="Lon_prtase_N_sf"/>
</dbReference>
<dbReference type="Pfam" id="PF13445">
    <property type="entry name" value="zf-RING_UBOX"/>
    <property type="match status" value="1"/>
</dbReference>
<dbReference type="SUPFAM" id="SSF88697">
    <property type="entry name" value="PUA domain-like"/>
    <property type="match status" value="1"/>
</dbReference>
<feature type="domain" description="RING-type" evidence="6">
    <location>
        <begin position="147"/>
        <end position="198"/>
    </location>
</feature>
<protein>
    <submittedName>
        <fullName evidence="8">LON-domain-containing protein</fullName>
    </submittedName>
</protein>
<dbReference type="Pfam" id="PF02190">
    <property type="entry name" value="LON_substr_bdg"/>
    <property type="match status" value="1"/>
</dbReference>
<organism evidence="8 9">
    <name type="scientific">Pseudovirgaria hyperparasitica</name>
    <dbReference type="NCBI Taxonomy" id="470096"/>
    <lineage>
        <taxon>Eukaryota</taxon>
        <taxon>Fungi</taxon>
        <taxon>Dikarya</taxon>
        <taxon>Ascomycota</taxon>
        <taxon>Pezizomycotina</taxon>
        <taxon>Dothideomycetes</taxon>
        <taxon>Dothideomycetes incertae sedis</taxon>
        <taxon>Acrospermales</taxon>
        <taxon>Acrospermaceae</taxon>
        <taxon>Pseudovirgaria</taxon>
    </lineage>
</organism>
<dbReference type="PANTHER" id="PTHR23327:SF42">
    <property type="entry name" value="LON PEPTIDASE N-TERMINAL DOMAIN AND RING FINGER PROTEIN C14F5.10C"/>
    <property type="match status" value="1"/>
</dbReference>
<dbReference type="Gene3D" id="3.30.40.10">
    <property type="entry name" value="Zinc/RING finger domain, C3HC4 (zinc finger)"/>
    <property type="match status" value="2"/>
</dbReference>
<dbReference type="GO" id="GO:0008270">
    <property type="term" value="F:zinc ion binding"/>
    <property type="evidence" value="ECO:0007669"/>
    <property type="project" value="UniProtKB-KW"/>
</dbReference>
<keyword evidence="3" id="KW-0862">Zinc</keyword>
<feature type="region of interest" description="Disordered" evidence="5">
    <location>
        <begin position="655"/>
        <end position="677"/>
    </location>
</feature>
<name>A0A6A6WJA5_9PEZI</name>
<reference evidence="8" key="1">
    <citation type="journal article" date="2020" name="Stud. Mycol.">
        <title>101 Dothideomycetes genomes: a test case for predicting lifestyles and emergence of pathogens.</title>
        <authorList>
            <person name="Haridas S."/>
            <person name="Albert R."/>
            <person name="Binder M."/>
            <person name="Bloem J."/>
            <person name="Labutti K."/>
            <person name="Salamov A."/>
            <person name="Andreopoulos B."/>
            <person name="Baker S."/>
            <person name="Barry K."/>
            <person name="Bills G."/>
            <person name="Bluhm B."/>
            <person name="Cannon C."/>
            <person name="Castanera R."/>
            <person name="Culley D."/>
            <person name="Daum C."/>
            <person name="Ezra D."/>
            <person name="Gonzalez J."/>
            <person name="Henrissat B."/>
            <person name="Kuo A."/>
            <person name="Liang C."/>
            <person name="Lipzen A."/>
            <person name="Lutzoni F."/>
            <person name="Magnuson J."/>
            <person name="Mondo S."/>
            <person name="Nolan M."/>
            <person name="Ohm R."/>
            <person name="Pangilinan J."/>
            <person name="Park H.-J."/>
            <person name="Ramirez L."/>
            <person name="Alfaro M."/>
            <person name="Sun H."/>
            <person name="Tritt A."/>
            <person name="Yoshinaga Y."/>
            <person name="Zwiers L.-H."/>
            <person name="Turgeon B."/>
            <person name="Goodwin S."/>
            <person name="Spatafora J."/>
            <person name="Crous P."/>
            <person name="Grigoriev I."/>
        </authorList>
    </citation>
    <scope>NUCLEOTIDE SEQUENCE</scope>
    <source>
        <strain evidence="8">CBS 121739</strain>
    </source>
</reference>
<evidence type="ECO:0000256" key="1">
    <source>
        <dbReference type="ARBA" id="ARBA00022723"/>
    </source>
</evidence>
<dbReference type="GeneID" id="54487666"/>
<keyword evidence="2 4" id="KW-0863">Zinc-finger</keyword>
<accession>A0A6A6WJA5</accession>
<feature type="domain" description="Lon N-terminal" evidence="7">
    <location>
        <begin position="400"/>
        <end position="639"/>
    </location>
</feature>
<dbReference type="CDD" id="cd16514">
    <property type="entry name" value="RING-HC_LONFs_rpt2"/>
    <property type="match status" value="1"/>
</dbReference>
<dbReference type="SMART" id="SM00464">
    <property type="entry name" value="LON"/>
    <property type="match status" value="1"/>
</dbReference>
<sequence length="677" mass="75816">MINGVVLAMEKDAMNALLENDERCYDTTPNDITTVVARLLSDPNVSGAQAERQKQIRVRIFDLNVFPLQRSTTGTHEIAPNILHPMNLLEPQRRSFAEGEEKSPSVSLDKPNKSMNDDASSSAASGGTHTALSAYEDARAVIRLIQCPYCSRPYELPVTLPCGHSMCRKCLPEEQPRENISYPNTPGRQRGVQCRECSTVHAVGECNVDVTLLKVMEAIATTAASHDAGLVCSTFMEEVRPAEETSSILTEKGPEPRCWELSAGRLQATYLLAQRGELKRTSDLIYRSSPVRGECEQLDTAFLHQLRDSAYKELDCQVCYNLMLDPVTTTCGHSFCRKCLARVLDHSRHCPFCRRTLPMPPSLGNRPSNAALCSLLDGLCPELVASRAEAVVAEEFGSGDSAIPLFVCTLAFPAMPTFLHIFEPRYRLMIRRALERDRRFGMVMYNRTGAPQGELGPSQFVQYGTLLEIINYQYEADGRCYIETRGVGRFRVRSHTMVDGYITGNIERVDDVGIAEEEEREASEILAAADLPRESQELETSQINSYSPAELNAKLKSMTTQELLQKGREYVESMRTASARWLDDRIVEAYGGPPEDAATFPYWFASVLPIHDEEKYVLLHTTSVRDRLKVVNCWIHRIERQRWWVLLNMFSRGATNSLDNTPDPDEAVESPESPASP</sequence>
<dbReference type="InterPro" id="IPR003111">
    <property type="entry name" value="Lon_prtase_N"/>
</dbReference>
<evidence type="ECO:0000313" key="8">
    <source>
        <dbReference type="EMBL" id="KAF2761381.1"/>
    </source>
</evidence>
<evidence type="ECO:0000259" key="6">
    <source>
        <dbReference type="PROSITE" id="PS50089"/>
    </source>
</evidence>
<evidence type="ECO:0000313" key="9">
    <source>
        <dbReference type="Proteomes" id="UP000799437"/>
    </source>
</evidence>
<dbReference type="SUPFAM" id="SSF57850">
    <property type="entry name" value="RING/U-box"/>
    <property type="match status" value="2"/>
</dbReference>
<evidence type="ECO:0000256" key="5">
    <source>
        <dbReference type="SAM" id="MobiDB-lite"/>
    </source>
</evidence>
<dbReference type="EMBL" id="ML996567">
    <property type="protein sequence ID" value="KAF2761381.1"/>
    <property type="molecule type" value="Genomic_DNA"/>
</dbReference>
<dbReference type="InterPro" id="IPR027370">
    <property type="entry name" value="Znf-RING_euk"/>
</dbReference>
<dbReference type="Pfam" id="PF13923">
    <property type="entry name" value="zf-C3HC4_2"/>
    <property type="match status" value="1"/>
</dbReference>
<evidence type="ECO:0000256" key="2">
    <source>
        <dbReference type="ARBA" id="ARBA00022771"/>
    </source>
</evidence>
<dbReference type="InterPro" id="IPR001841">
    <property type="entry name" value="Znf_RING"/>
</dbReference>
<dbReference type="OrthoDB" id="264917at2759"/>